<proteinExistence type="inferred from homology"/>
<keyword evidence="10" id="KW-0805">Transcription regulation</keyword>
<dbReference type="InterPro" id="IPR050603">
    <property type="entry name" value="MYST_HAT"/>
</dbReference>
<dbReference type="InterPro" id="IPR036388">
    <property type="entry name" value="WH-like_DNA-bd_sf"/>
</dbReference>
<evidence type="ECO:0000256" key="12">
    <source>
        <dbReference type="ARBA" id="ARBA00023204"/>
    </source>
</evidence>
<dbReference type="SUPFAM" id="SSF54160">
    <property type="entry name" value="Chromo domain-like"/>
    <property type="match status" value="1"/>
</dbReference>
<feature type="compositionally biased region" description="Basic and acidic residues" evidence="16">
    <location>
        <begin position="62"/>
        <end position="72"/>
    </location>
</feature>
<evidence type="ECO:0000313" key="18">
    <source>
        <dbReference type="EMBL" id="KAF6035617.1"/>
    </source>
</evidence>
<keyword evidence="13" id="KW-0539">Nucleus</keyword>
<keyword evidence="14" id="KW-0012">Acyltransferase</keyword>
<evidence type="ECO:0000256" key="13">
    <source>
        <dbReference type="ARBA" id="ARBA00023242"/>
    </source>
</evidence>
<dbReference type="FunFam" id="3.40.630.30:FF:000002">
    <property type="entry name" value="Histone acetyltransferase"/>
    <property type="match status" value="1"/>
</dbReference>
<dbReference type="GO" id="GO:0000724">
    <property type="term" value="P:double-strand break repair via homologous recombination"/>
    <property type="evidence" value="ECO:0007669"/>
    <property type="project" value="TreeGrafter"/>
</dbReference>
<keyword evidence="8" id="KW-0862">Zinc</keyword>
<dbReference type="GO" id="GO:0006355">
    <property type="term" value="P:regulation of DNA-templated transcription"/>
    <property type="evidence" value="ECO:0007669"/>
    <property type="project" value="InterPro"/>
</dbReference>
<dbReference type="GO" id="GO:0005634">
    <property type="term" value="C:nucleus"/>
    <property type="evidence" value="ECO:0007669"/>
    <property type="project" value="UniProtKB-SubCell"/>
</dbReference>
<feature type="region of interest" description="Disordered" evidence="16">
    <location>
        <begin position="62"/>
        <end position="114"/>
    </location>
</feature>
<dbReference type="InterPro" id="IPR002717">
    <property type="entry name" value="HAT_MYST-type"/>
</dbReference>
<dbReference type="EMBL" id="VXIV02000852">
    <property type="protein sequence ID" value="KAF6035617.1"/>
    <property type="molecule type" value="Genomic_DNA"/>
</dbReference>
<keyword evidence="6" id="KW-0227">DNA damage</keyword>
<comment type="caution">
    <text evidence="18">The sequence shown here is derived from an EMBL/GenBank/DDBJ whole genome shotgun (WGS) entry which is preliminary data.</text>
</comment>
<comment type="subcellular location">
    <subcellularLocation>
        <location evidence="1">Nucleus</location>
    </subcellularLocation>
</comment>
<keyword evidence="7" id="KW-0863">Zinc-finger</keyword>
<dbReference type="SMART" id="SM00298">
    <property type="entry name" value="CHROMO"/>
    <property type="match status" value="1"/>
</dbReference>
<dbReference type="InterPro" id="IPR000953">
    <property type="entry name" value="Chromo/chromo_shadow_dom"/>
</dbReference>
<name>A0A7J7KBG5_BUGNE</name>
<dbReference type="SUPFAM" id="SSF55729">
    <property type="entry name" value="Acyl-CoA N-acyltransferases (Nat)"/>
    <property type="match status" value="1"/>
</dbReference>
<dbReference type="Gene3D" id="3.30.60.60">
    <property type="entry name" value="N-acetyl transferase-like"/>
    <property type="match status" value="1"/>
</dbReference>
<feature type="compositionally biased region" description="Polar residues" evidence="16">
    <location>
        <begin position="83"/>
        <end position="100"/>
    </location>
</feature>
<keyword evidence="9" id="KW-0007">Acetylation</keyword>
<dbReference type="PANTHER" id="PTHR10615:SF219">
    <property type="entry name" value="HISTONE ACETYLTRANSFERASE KAT5"/>
    <property type="match status" value="1"/>
</dbReference>
<dbReference type="Gene3D" id="3.40.630.30">
    <property type="match status" value="1"/>
</dbReference>
<dbReference type="PROSITE" id="PS51726">
    <property type="entry name" value="MYST_HAT"/>
    <property type="match status" value="1"/>
</dbReference>
<dbReference type="FunFam" id="3.30.60.60:FF:000001">
    <property type="entry name" value="Histone acetyltransferase"/>
    <property type="match status" value="1"/>
</dbReference>
<feature type="region of interest" description="Disordered" evidence="16">
    <location>
        <begin position="126"/>
        <end position="163"/>
    </location>
</feature>
<comment type="similarity">
    <text evidence="2">Belongs to the MYST (SAS/MOZ) family.</text>
</comment>
<keyword evidence="4" id="KW-0808">Transferase</keyword>
<keyword evidence="12" id="KW-0234">DNA repair</keyword>
<dbReference type="Pfam" id="PF17772">
    <property type="entry name" value="zf-MYST"/>
    <property type="match status" value="1"/>
</dbReference>
<evidence type="ECO:0000256" key="7">
    <source>
        <dbReference type="ARBA" id="ARBA00022771"/>
    </source>
</evidence>
<protein>
    <recommendedName>
        <fullName evidence="3">histone acetyltransferase</fullName>
        <ecNumber evidence="3">2.3.1.48</ecNumber>
    </recommendedName>
</protein>
<evidence type="ECO:0000256" key="15">
    <source>
        <dbReference type="PIRSR" id="PIRSR602717-51"/>
    </source>
</evidence>
<keyword evidence="11" id="KW-0804">Transcription</keyword>
<dbReference type="GO" id="GO:0008270">
    <property type="term" value="F:zinc ion binding"/>
    <property type="evidence" value="ECO:0007669"/>
    <property type="project" value="UniProtKB-KW"/>
</dbReference>
<dbReference type="GO" id="GO:0003682">
    <property type="term" value="F:chromatin binding"/>
    <property type="evidence" value="ECO:0007669"/>
    <property type="project" value="UniProtKB-ARBA"/>
</dbReference>
<keyword evidence="19" id="KW-1185">Reference proteome</keyword>
<evidence type="ECO:0000256" key="4">
    <source>
        <dbReference type="ARBA" id="ARBA00022679"/>
    </source>
</evidence>
<dbReference type="EC" id="2.3.1.48" evidence="3"/>
<organism evidence="18 19">
    <name type="scientific">Bugula neritina</name>
    <name type="common">Brown bryozoan</name>
    <name type="synonym">Sertularia neritina</name>
    <dbReference type="NCBI Taxonomy" id="10212"/>
    <lineage>
        <taxon>Eukaryota</taxon>
        <taxon>Metazoa</taxon>
        <taxon>Spiralia</taxon>
        <taxon>Lophotrochozoa</taxon>
        <taxon>Bryozoa</taxon>
        <taxon>Gymnolaemata</taxon>
        <taxon>Cheilostomatida</taxon>
        <taxon>Flustrina</taxon>
        <taxon>Buguloidea</taxon>
        <taxon>Bugulidae</taxon>
        <taxon>Bugula</taxon>
    </lineage>
</organism>
<evidence type="ECO:0000256" key="5">
    <source>
        <dbReference type="ARBA" id="ARBA00022723"/>
    </source>
</evidence>
<evidence type="ECO:0000256" key="2">
    <source>
        <dbReference type="ARBA" id="ARBA00010107"/>
    </source>
</evidence>
<evidence type="ECO:0000259" key="17">
    <source>
        <dbReference type="PROSITE" id="PS51726"/>
    </source>
</evidence>
<evidence type="ECO:0000256" key="6">
    <source>
        <dbReference type="ARBA" id="ARBA00022763"/>
    </source>
</evidence>
<gene>
    <name evidence="18" type="ORF">EB796_006080</name>
</gene>
<evidence type="ECO:0000256" key="11">
    <source>
        <dbReference type="ARBA" id="ARBA00023163"/>
    </source>
</evidence>
<dbReference type="InterPro" id="IPR016181">
    <property type="entry name" value="Acyl_CoA_acyltransferase"/>
</dbReference>
<dbReference type="FunFam" id="2.30.30.140:FF:000013">
    <property type="entry name" value="Histone acetyltransferase"/>
    <property type="match status" value="1"/>
</dbReference>
<dbReference type="GO" id="GO:0035267">
    <property type="term" value="C:NuA4 histone acetyltransferase complex"/>
    <property type="evidence" value="ECO:0007669"/>
    <property type="project" value="TreeGrafter"/>
</dbReference>
<dbReference type="Gene3D" id="2.30.30.140">
    <property type="match status" value="1"/>
</dbReference>
<evidence type="ECO:0000256" key="8">
    <source>
        <dbReference type="ARBA" id="ARBA00022833"/>
    </source>
</evidence>
<dbReference type="Gene3D" id="1.10.10.10">
    <property type="entry name" value="Winged helix-like DNA-binding domain superfamily/Winged helix DNA-binding domain"/>
    <property type="match status" value="1"/>
</dbReference>
<evidence type="ECO:0000256" key="16">
    <source>
        <dbReference type="SAM" id="MobiDB-lite"/>
    </source>
</evidence>
<dbReference type="InterPro" id="IPR025995">
    <property type="entry name" value="Tudor-knot"/>
</dbReference>
<dbReference type="PANTHER" id="PTHR10615">
    <property type="entry name" value="HISTONE ACETYLTRANSFERASE"/>
    <property type="match status" value="1"/>
</dbReference>
<feature type="domain" description="MYST-type HAT" evidence="17">
    <location>
        <begin position="170"/>
        <end position="448"/>
    </location>
</feature>
<reference evidence="18" key="1">
    <citation type="submission" date="2020-06" db="EMBL/GenBank/DDBJ databases">
        <title>Draft genome of Bugula neritina, a colonial animal packing powerful symbionts and potential medicines.</title>
        <authorList>
            <person name="Rayko M."/>
        </authorList>
    </citation>
    <scope>NUCLEOTIDE SEQUENCE [LARGE SCALE GENOMIC DNA]</scope>
    <source>
        <strain evidence="18">Kwan_BN1</strain>
    </source>
</reference>
<feature type="active site" description="Proton donor/acceptor" evidence="15">
    <location>
        <position position="346"/>
    </location>
</feature>
<dbReference type="Pfam" id="PF01853">
    <property type="entry name" value="MOZ_SAS"/>
    <property type="match status" value="1"/>
</dbReference>
<dbReference type="InterPro" id="IPR040706">
    <property type="entry name" value="Zf-MYST"/>
</dbReference>
<dbReference type="Pfam" id="PF11717">
    <property type="entry name" value="Tudor-knot"/>
    <property type="match status" value="1"/>
</dbReference>
<evidence type="ECO:0000256" key="9">
    <source>
        <dbReference type="ARBA" id="ARBA00022990"/>
    </source>
</evidence>
<evidence type="ECO:0000256" key="14">
    <source>
        <dbReference type="ARBA" id="ARBA00023315"/>
    </source>
</evidence>
<dbReference type="InterPro" id="IPR016197">
    <property type="entry name" value="Chromo-like_dom_sf"/>
</dbReference>
<evidence type="ECO:0000256" key="1">
    <source>
        <dbReference type="ARBA" id="ARBA00004123"/>
    </source>
</evidence>
<accession>A0A7J7KBG5</accession>
<sequence>MDEPEEGYRLPVKFRYGDDYHLAEIISKKVVNGENLYYIHYEAFNKRLDEWVDESRMKLDEIQGPKKTDAKTPVKGQGAPCSRPSSPNGEHSQCSTPTLSQMMKKGPPQKKKKLDEKLMVHKSGSSQIDVTPIPSPSMHVPESEDVEDSMPSAPRQTGSMSAHHDTDIVTRMKNVELIEIGKYRIKPWYFSPYPQDLTELPVLFLCEFCLKYLKSRTCLKYHLKKCLLRHPPGNEIYRKGNISFFEIDGRKNKIYAQNLCLLAKLFLDHKTLYYDTDPFLFYVMCEVDNRGHHILGYFSKEKESSEDYNVACILTLPQIQRKGYGKLLIELSYELSKVEGKTGSPEKPLSDLGLLSYRSYWSQTILEILMGLKPNEHGERPAITINEISEITSIKKEDVISTLQHLNLISYFKGQYVLTLSKEARDSHAKSMSRRKIRIEPKALHWQPKDWSKRGKW</sequence>
<keyword evidence="5" id="KW-0479">Metal-binding</keyword>
<dbReference type="AlphaFoldDB" id="A0A7J7KBG5"/>
<dbReference type="OrthoDB" id="787137at2759"/>
<evidence type="ECO:0000256" key="10">
    <source>
        <dbReference type="ARBA" id="ARBA00023015"/>
    </source>
</evidence>
<dbReference type="GO" id="GO:0046972">
    <property type="term" value="F:histone H4K16 acetyltransferase activity"/>
    <property type="evidence" value="ECO:0007669"/>
    <property type="project" value="TreeGrafter"/>
</dbReference>
<evidence type="ECO:0000313" key="19">
    <source>
        <dbReference type="Proteomes" id="UP000593567"/>
    </source>
</evidence>
<dbReference type="Proteomes" id="UP000593567">
    <property type="component" value="Unassembled WGS sequence"/>
</dbReference>
<dbReference type="FunFam" id="1.10.10.10:FF:000022">
    <property type="entry name" value="Histone acetyltransferase"/>
    <property type="match status" value="1"/>
</dbReference>
<evidence type="ECO:0000256" key="3">
    <source>
        <dbReference type="ARBA" id="ARBA00013184"/>
    </source>
</evidence>